<name>A0ACC7N7K6_9BURK</name>
<protein>
    <submittedName>
        <fullName evidence="1">TonB-dependent receptor plug domain-containing protein</fullName>
    </submittedName>
</protein>
<sequence>MQNSFVAGGPAVVRAPRRTPSRLSAGLLVNVGLSLSTLSSSGWAQAAASDDVAALPAVSVSASKDTTVAQADTVSAGVLGSRKQVDTPFSTRVVTSEEAQDLFATTANDLFKYDPAVTVSSENSVSENSMFNVRGIPIDTLNSIKVDGQTFPSWDTDLSLEPFEQVELLKGLSGFMYGFGSPGGIVNYVLKRPTDDPYRSFTLGYKSASVSSQAVDLGGRFGNDNRFGYRLNLANEYGNTAEENGHVSCQVASLAFDFRITPDLVLSADAFYQKRKTEGTLFGLMFAGGIPDASKISGALTQPQNYYMTEMASFGTGLDYRISDNWHASVKYRFAKENRTNSDSFLFVSDDAGNYSNTLYAAMTRYFYQNVDAMVQGQFNTGSIKHDVVFGAGYQTQTSEYSNSVG</sequence>
<keyword evidence="2" id="KW-1185">Reference proteome</keyword>
<comment type="caution">
    <text evidence="1">The sequence shown here is derived from an EMBL/GenBank/DDBJ whole genome shotgun (WGS) entry which is preliminary data.</text>
</comment>
<keyword evidence="1" id="KW-0675">Receptor</keyword>
<evidence type="ECO:0000313" key="1">
    <source>
        <dbReference type="EMBL" id="MFM0103099.1"/>
    </source>
</evidence>
<evidence type="ECO:0000313" key="2">
    <source>
        <dbReference type="Proteomes" id="UP001629235"/>
    </source>
</evidence>
<dbReference type="Proteomes" id="UP001629235">
    <property type="component" value="Unassembled WGS sequence"/>
</dbReference>
<dbReference type="EMBL" id="JAQQDW010000008">
    <property type="protein sequence ID" value="MFM0103099.1"/>
    <property type="molecule type" value="Genomic_DNA"/>
</dbReference>
<organism evidence="1 2">
    <name type="scientific">Paraburkholderia rhynchosiae</name>
    <dbReference type="NCBI Taxonomy" id="487049"/>
    <lineage>
        <taxon>Bacteria</taxon>
        <taxon>Pseudomonadati</taxon>
        <taxon>Pseudomonadota</taxon>
        <taxon>Betaproteobacteria</taxon>
        <taxon>Burkholderiales</taxon>
        <taxon>Burkholderiaceae</taxon>
        <taxon>Paraburkholderia</taxon>
    </lineage>
</organism>
<reference evidence="1 2" key="1">
    <citation type="journal article" date="2024" name="Chem. Sci.">
        <title>Discovery of megapolipeptins by genome mining of a Burkholderiales bacteria collection.</title>
        <authorList>
            <person name="Paulo B.S."/>
            <person name="Recchia M.J.J."/>
            <person name="Lee S."/>
            <person name="Fergusson C.H."/>
            <person name="Romanowski S.B."/>
            <person name="Hernandez A."/>
            <person name="Krull N."/>
            <person name="Liu D.Y."/>
            <person name="Cavanagh H."/>
            <person name="Bos A."/>
            <person name="Gray C.A."/>
            <person name="Murphy B.T."/>
            <person name="Linington R.G."/>
            <person name="Eustaquio A.S."/>
        </authorList>
    </citation>
    <scope>NUCLEOTIDE SEQUENCE [LARGE SCALE GENOMIC DNA]</scope>
    <source>
        <strain evidence="1 2">RL18-126-BIB-B</strain>
    </source>
</reference>
<gene>
    <name evidence="1" type="ORF">PQR01_06315</name>
</gene>
<accession>A0ACC7N7K6</accession>
<proteinExistence type="predicted"/>